<accession>A0ACC1RGE3</accession>
<dbReference type="EMBL" id="JANRMS010003289">
    <property type="protein sequence ID" value="KAJ3518916.1"/>
    <property type="molecule type" value="Genomic_DNA"/>
</dbReference>
<dbReference type="Proteomes" id="UP001148629">
    <property type="component" value="Unassembled WGS sequence"/>
</dbReference>
<comment type="caution">
    <text evidence="1">The sequence shown here is derived from an EMBL/GenBank/DDBJ whole genome shotgun (WGS) entry which is preliminary data.</text>
</comment>
<gene>
    <name evidence="1" type="ORF">NM208_g14333</name>
</gene>
<keyword evidence="2" id="KW-1185">Reference proteome</keyword>
<proteinExistence type="predicted"/>
<reference evidence="1" key="1">
    <citation type="submission" date="2022-08" db="EMBL/GenBank/DDBJ databases">
        <title>Genome Sequence of Fusarium decemcellulare.</title>
        <authorList>
            <person name="Buettner E."/>
        </authorList>
    </citation>
    <scope>NUCLEOTIDE SEQUENCE</scope>
    <source>
        <strain evidence="1">Babe19</strain>
    </source>
</reference>
<protein>
    <submittedName>
        <fullName evidence="1">Uncharacterized protein</fullName>
    </submittedName>
</protein>
<sequence length="361" mass="40940">MDDITNDRSGDFLSVYSSSDDDKGPSLGPGWFSSQPASDGEPQGTSNAGSHELDSSAQTLKLTVIEQNAPRDYIRIAMAFPCPRTPYFEHQFQEIYDAVLRAFCRTVEHWPFLAGRFKVSDTAFDEKITLVYPKVVDKQSLTHLLTMVEPPSNGMPKAAREEMYTARLGIFKKERFSMKHHGPENHEPSPPVKITISLAGGMLVLGFSLSEVIFDALSIQNFFRKFLESTNQCIRGPEHQAVLGRVIPEAVNCDPDDKYELPCWDWKSTETEEPTLRQELRCRVFTLNAVLLQDLRRMVRERTMTSMIQTYPLIEDCVLGLFWVAIMRCRAEYKMIEPDDSVRANILVSGSQCLQGRGLDR</sequence>
<name>A0ACC1RGE3_9HYPO</name>
<evidence type="ECO:0000313" key="1">
    <source>
        <dbReference type="EMBL" id="KAJ3518916.1"/>
    </source>
</evidence>
<evidence type="ECO:0000313" key="2">
    <source>
        <dbReference type="Proteomes" id="UP001148629"/>
    </source>
</evidence>
<organism evidence="1 2">
    <name type="scientific">Fusarium decemcellulare</name>
    <dbReference type="NCBI Taxonomy" id="57161"/>
    <lineage>
        <taxon>Eukaryota</taxon>
        <taxon>Fungi</taxon>
        <taxon>Dikarya</taxon>
        <taxon>Ascomycota</taxon>
        <taxon>Pezizomycotina</taxon>
        <taxon>Sordariomycetes</taxon>
        <taxon>Hypocreomycetidae</taxon>
        <taxon>Hypocreales</taxon>
        <taxon>Nectriaceae</taxon>
        <taxon>Fusarium</taxon>
        <taxon>Fusarium decemcellulare species complex</taxon>
    </lineage>
</organism>